<dbReference type="EMBL" id="FWXJ01000013">
    <property type="protein sequence ID" value="SMC72125.1"/>
    <property type="molecule type" value="Genomic_DNA"/>
</dbReference>
<gene>
    <name evidence="2" type="ORF">SAMN06296008_11338</name>
</gene>
<evidence type="ECO:0000313" key="2">
    <source>
        <dbReference type="EMBL" id="SMC72125.1"/>
    </source>
</evidence>
<dbReference type="Proteomes" id="UP000192708">
    <property type="component" value="Unassembled WGS sequence"/>
</dbReference>
<protein>
    <submittedName>
        <fullName evidence="2">TLP18.3, Psb32 and MOLO-1 founding protein of phosphatase</fullName>
    </submittedName>
</protein>
<name>A0A1W2BGM6_9BURK</name>
<dbReference type="Gene3D" id="3.10.310.50">
    <property type="match status" value="1"/>
</dbReference>
<dbReference type="InterPro" id="IPR007621">
    <property type="entry name" value="TPM_dom"/>
</dbReference>
<dbReference type="OrthoDB" id="5683663at2"/>
<dbReference type="PANTHER" id="PTHR30373:SF8">
    <property type="entry name" value="BLL7265 PROTEIN"/>
    <property type="match status" value="1"/>
</dbReference>
<feature type="domain" description="TPM" evidence="1">
    <location>
        <begin position="20"/>
        <end position="143"/>
    </location>
</feature>
<reference evidence="2 3" key="1">
    <citation type="submission" date="2017-04" db="EMBL/GenBank/DDBJ databases">
        <authorList>
            <person name="Afonso C.L."/>
            <person name="Miller P.J."/>
            <person name="Scott M.A."/>
            <person name="Spackman E."/>
            <person name="Goraichik I."/>
            <person name="Dimitrov K.M."/>
            <person name="Suarez D.L."/>
            <person name="Swayne D.E."/>
        </authorList>
    </citation>
    <scope>NUCLEOTIDE SEQUENCE [LARGE SCALE GENOMIC DNA]</scope>
    <source>
        <strain evidence="2 3">VK13</strain>
    </source>
</reference>
<dbReference type="PANTHER" id="PTHR30373">
    <property type="entry name" value="UPF0603 PROTEIN YGCG"/>
    <property type="match status" value="1"/>
</dbReference>
<organism evidence="2 3">
    <name type="scientific">Polynucleobacter kasalickyi</name>
    <dbReference type="NCBI Taxonomy" id="1938817"/>
    <lineage>
        <taxon>Bacteria</taxon>
        <taxon>Pseudomonadati</taxon>
        <taxon>Pseudomonadota</taxon>
        <taxon>Betaproteobacteria</taxon>
        <taxon>Burkholderiales</taxon>
        <taxon>Burkholderiaceae</taxon>
        <taxon>Polynucleobacter</taxon>
    </lineage>
</organism>
<proteinExistence type="predicted"/>
<evidence type="ECO:0000313" key="3">
    <source>
        <dbReference type="Proteomes" id="UP000192708"/>
    </source>
</evidence>
<dbReference type="AlphaFoldDB" id="A0A1W2BGM6"/>
<sequence>MLNVSRLFKHLFATSRQTKKYFSTLSLQQIESAIARSEIGHSGQIQVVIETSLSPYALFHHQSPRERAIEVFSLQKIWDTEHNNGVLIYLLMADQAIEIIADRGIHQLVGDGFWQTTCSKIEKQLRNGAFQEGVLAGIHEIDQILREFYPSKLITPNELSDQPVII</sequence>
<dbReference type="Pfam" id="PF04536">
    <property type="entry name" value="TPM_phosphatase"/>
    <property type="match status" value="1"/>
</dbReference>
<dbReference type="RefSeq" id="WP_084285011.1">
    <property type="nucleotide sequence ID" value="NZ_FWXJ01000013.1"/>
</dbReference>
<dbReference type="STRING" id="1938817.SAMN06296008_11338"/>
<keyword evidence="3" id="KW-1185">Reference proteome</keyword>
<accession>A0A1W2BGM6</accession>
<evidence type="ECO:0000259" key="1">
    <source>
        <dbReference type="Pfam" id="PF04536"/>
    </source>
</evidence>